<sequence>MENLIETLKNASPAVQAIGVSAGGLIGVFATIAFFFVLIVAADRFGKR</sequence>
<feature type="transmembrane region" description="Helical" evidence="1">
    <location>
        <begin position="20"/>
        <end position="42"/>
    </location>
</feature>
<gene>
    <name evidence="2" type="ORF">SPIROBIBN47_80021</name>
</gene>
<keyword evidence="1" id="KW-0472">Membrane</keyword>
<protein>
    <submittedName>
        <fullName evidence="2">Uncharacterized protein</fullName>
    </submittedName>
</protein>
<name>A0A3P3XMK4_9SPIR</name>
<reference evidence="2" key="1">
    <citation type="submission" date="2017-02" db="EMBL/GenBank/DDBJ databases">
        <authorList>
            <person name="Regsiter A."/>
            <person name="William W."/>
        </authorList>
    </citation>
    <scope>NUCLEOTIDE SEQUENCE</scope>
    <source>
        <strain evidence="2">Bib</strain>
    </source>
</reference>
<organism evidence="2">
    <name type="scientific">uncultured spirochete</name>
    <dbReference type="NCBI Taxonomy" id="156406"/>
    <lineage>
        <taxon>Bacteria</taxon>
        <taxon>Pseudomonadati</taxon>
        <taxon>Spirochaetota</taxon>
        <taxon>Spirochaetia</taxon>
        <taxon>Spirochaetales</taxon>
        <taxon>environmental samples</taxon>
    </lineage>
</organism>
<evidence type="ECO:0000256" key="1">
    <source>
        <dbReference type="SAM" id="Phobius"/>
    </source>
</evidence>
<dbReference type="EMBL" id="FWDM01000040">
    <property type="protein sequence ID" value="SLM15800.1"/>
    <property type="molecule type" value="Genomic_DNA"/>
</dbReference>
<evidence type="ECO:0000313" key="2">
    <source>
        <dbReference type="EMBL" id="SLM15800.1"/>
    </source>
</evidence>
<proteinExistence type="predicted"/>
<dbReference type="AlphaFoldDB" id="A0A3P3XMK4"/>
<accession>A0A3P3XMK4</accession>
<keyword evidence="1" id="KW-0812">Transmembrane</keyword>
<keyword evidence="1" id="KW-1133">Transmembrane helix</keyword>